<protein>
    <submittedName>
        <fullName evidence="1">Type IV pilus assembly protein PilM</fullName>
    </submittedName>
</protein>
<dbReference type="PIRSF" id="PIRSF019169">
    <property type="entry name" value="PilM"/>
    <property type="match status" value="1"/>
</dbReference>
<accession>A0A938XU18</accession>
<dbReference type="Pfam" id="PF11104">
    <property type="entry name" value="PilM_2"/>
    <property type="match status" value="1"/>
</dbReference>
<keyword evidence="2" id="KW-1185">Reference proteome</keyword>
<proteinExistence type="predicted"/>
<reference evidence="1" key="1">
    <citation type="submission" date="2021-01" db="EMBL/GenBank/DDBJ databases">
        <title>Genomic Encyclopedia of Type Strains, Phase IV (KMG-IV): sequencing the most valuable type-strain genomes for metagenomic binning, comparative biology and taxonomic classification.</title>
        <authorList>
            <person name="Goeker M."/>
        </authorList>
    </citation>
    <scope>NUCLEOTIDE SEQUENCE</scope>
    <source>
        <strain evidence="1">DSM 23230</strain>
    </source>
</reference>
<dbReference type="Gene3D" id="3.30.1490.300">
    <property type="match status" value="1"/>
</dbReference>
<dbReference type="NCBIfam" id="TIGR01175">
    <property type="entry name" value="pilM"/>
    <property type="match status" value="1"/>
</dbReference>
<dbReference type="EMBL" id="JAFBDQ010000007">
    <property type="protein sequence ID" value="MBM7556894.1"/>
    <property type="molecule type" value="Genomic_DNA"/>
</dbReference>
<organism evidence="1 2">
    <name type="scientific">Halanaerobacter jeridensis</name>
    <dbReference type="NCBI Taxonomy" id="706427"/>
    <lineage>
        <taxon>Bacteria</taxon>
        <taxon>Bacillati</taxon>
        <taxon>Bacillota</taxon>
        <taxon>Clostridia</taxon>
        <taxon>Halanaerobiales</taxon>
        <taxon>Halobacteroidaceae</taxon>
        <taxon>Halanaerobacter</taxon>
    </lineage>
</organism>
<dbReference type="InterPro" id="IPR050696">
    <property type="entry name" value="FtsA/MreB"/>
</dbReference>
<comment type="caution">
    <text evidence="1">The sequence shown here is derived from an EMBL/GenBank/DDBJ whole genome shotgun (WGS) entry which is preliminary data.</text>
</comment>
<evidence type="ECO:0000313" key="1">
    <source>
        <dbReference type="EMBL" id="MBM7556894.1"/>
    </source>
</evidence>
<dbReference type="InterPro" id="IPR005883">
    <property type="entry name" value="PilM"/>
</dbReference>
<dbReference type="RefSeq" id="WP_204701661.1">
    <property type="nucleotide sequence ID" value="NZ_JAFBDQ010000007.1"/>
</dbReference>
<dbReference type="PANTHER" id="PTHR32432:SF3">
    <property type="entry name" value="ETHANOLAMINE UTILIZATION PROTEIN EUTJ"/>
    <property type="match status" value="1"/>
</dbReference>
<dbReference type="AlphaFoldDB" id="A0A938XU18"/>
<dbReference type="Proteomes" id="UP000774000">
    <property type="component" value="Unassembled WGS sequence"/>
</dbReference>
<name>A0A938XU18_9FIRM</name>
<dbReference type="InterPro" id="IPR043129">
    <property type="entry name" value="ATPase_NBD"/>
</dbReference>
<gene>
    <name evidence="1" type="ORF">JOC47_001745</name>
</gene>
<sequence>MEMIERLKEKINNLQQKKVIGLDIGEQSIKLSQVERTEGSIQINKLAILPTPPGILDEGKLIGVEKLANHLSTTLEENEFDGTKVVSAVSGENVITRTIEMPNMPKEELDDTVQWEAEEQIRLSAEEASIDYEILDQNPDGSYKLLLVAVKEDLIEQYLNLFELLGLKALGIETEPLALGRLSTNLHINKTFCIIDIGFQTTDISVLNEGQLLFTRTINMGGKDITEDIAEDRHLSFAEAENYKKNNNLFLGDQPAIIIRNLTTSIYRSLDYFQVEYEEYELEKIFLTGGSSKLLGFSDYLEEQIGVEVEALELGDHFYSNLDNINQDYLQQVFPQMLVSIGLALRWEKAND</sequence>
<dbReference type="CDD" id="cd24049">
    <property type="entry name" value="ASKHA_NBD_PilM"/>
    <property type="match status" value="1"/>
</dbReference>
<evidence type="ECO:0000313" key="2">
    <source>
        <dbReference type="Proteomes" id="UP000774000"/>
    </source>
</evidence>
<dbReference type="SUPFAM" id="SSF53067">
    <property type="entry name" value="Actin-like ATPase domain"/>
    <property type="match status" value="2"/>
</dbReference>
<dbReference type="PANTHER" id="PTHR32432">
    <property type="entry name" value="CELL DIVISION PROTEIN FTSA-RELATED"/>
    <property type="match status" value="1"/>
</dbReference>
<dbReference type="Gene3D" id="3.30.420.40">
    <property type="match status" value="2"/>
</dbReference>